<keyword evidence="1" id="KW-1133">Transmembrane helix</keyword>
<evidence type="ECO:0000313" key="4">
    <source>
        <dbReference type="Proteomes" id="UP000053904"/>
    </source>
</evidence>
<keyword evidence="1" id="KW-0812">Transmembrane</keyword>
<comment type="caution">
    <text evidence="3">The sequence shown here is derived from an EMBL/GenBank/DDBJ whole genome shotgun (WGS) entry which is preliminary data.</text>
</comment>
<evidence type="ECO:0000256" key="1">
    <source>
        <dbReference type="SAM" id="Phobius"/>
    </source>
</evidence>
<proteinExistence type="predicted"/>
<reference evidence="4" key="1">
    <citation type="journal article" date="2015" name="MBio">
        <title>Genome-Resolved Metagenomic Analysis Reveals Roles for Candidate Phyla and Other Microbial Community Members in Biogeochemical Transformations in Oil Reservoirs.</title>
        <authorList>
            <person name="Hu P."/>
            <person name="Tom L."/>
            <person name="Singh A."/>
            <person name="Thomas B.C."/>
            <person name="Baker B.J."/>
            <person name="Piceno Y.M."/>
            <person name="Andersen G.L."/>
            <person name="Banfield J.F."/>
        </authorList>
    </citation>
    <scope>NUCLEOTIDE SEQUENCE [LARGE SCALE GENOMIC DNA]</scope>
</reference>
<organism evidence="3 4">
    <name type="scientific">candidate division WS6 bacterium 34_10</name>
    <dbReference type="NCBI Taxonomy" id="1641389"/>
    <lineage>
        <taxon>Bacteria</taxon>
        <taxon>Candidatus Dojkabacteria</taxon>
    </lineage>
</organism>
<feature type="domain" description="PEGA" evidence="2">
    <location>
        <begin position="49"/>
        <end position="113"/>
    </location>
</feature>
<keyword evidence="1" id="KW-0472">Membrane</keyword>
<evidence type="ECO:0000259" key="2">
    <source>
        <dbReference type="Pfam" id="PF08308"/>
    </source>
</evidence>
<sequence length="514" mass="58954">MKLKTSKNFTAILTSVLATFAIYTGALLIFLYVQGWRIDLLDQSIKQVGVLTVDSSPSQANIYVNDQHKGRTAKSTTLDVGTYDVRVSREGYYDWNKKIKIVEEKSTPVSAYLIRTEFEEETVSQSDLTLDNYWVDQNNNHLLMLLNDGLSLRLLHHTINTGFWTLNSTPLTILEIDNDIEEPIIQLDLQLSPSGEKAILQIITETTDSKYVIPTTRISQYEEIITTPLPLAEFSNYTLSWAKDENFLLLESDTDVISYNLERNTKHLLYRKVDDLDIWSTDEDGYFYIFRNNTSEDENVLTYSLEQYNLDGSGKTIIIPNVYFQSNKEFINSYRGSDFQFSYFTNSPENTQTIGEITDFIVKQDLTGIYIKTTDATYWYNSTTGKYITVSPYPADVIQFSPDGDKVLINSQGNYKVFILDKEEGDHTVTIGTHPINNLNSDLVKRIHWLSNSRYFQFEEDNFIYISDIDGDNKTPLMESEGITYWTVTSSRENLITLTESEDTGVVITSYTIH</sequence>
<accession>A0A101HID4</accession>
<name>A0A101HID4_9BACT</name>
<dbReference type="SUPFAM" id="SSF82171">
    <property type="entry name" value="DPP6 N-terminal domain-like"/>
    <property type="match status" value="1"/>
</dbReference>
<evidence type="ECO:0000313" key="3">
    <source>
        <dbReference type="EMBL" id="KUK77435.1"/>
    </source>
</evidence>
<dbReference type="EMBL" id="LGGO01000033">
    <property type="protein sequence ID" value="KUK77435.1"/>
    <property type="molecule type" value="Genomic_DNA"/>
</dbReference>
<dbReference type="Pfam" id="PF08308">
    <property type="entry name" value="PEGA"/>
    <property type="match status" value="1"/>
</dbReference>
<dbReference type="Proteomes" id="UP000053904">
    <property type="component" value="Unassembled WGS sequence"/>
</dbReference>
<gene>
    <name evidence="3" type="ORF">XD93_0326</name>
</gene>
<protein>
    <submittedName>
        <fullName evidence="3">WD40-domain containing protein</fullName>
    </submittedName>
</protein>
<dbReference type="AlphaFoldDB" id="A0A101HID4"/>
<dbReference type="InterPro" id="IPR013229">
    <property type="entry name" value="PEGA"/>
</dbReference>
<feature type="transmembrane region" description="Helical" evidence="1">
    <location>
        <begin position="12"/>
        <end position="33"/>
    </location>
</feature>